<dbReference type="Proteomes" id="UP001499854">
    <property type="component" value="Unassembled WGS sequence"/>
</dbReference>
<sequence length="59" mass="5541">MAPAASQKAKANQLPAGMAESEEGSAGAAEAAPMYGEGAPLPSGAAPADADCGVRVAVA</sequence>
<organism evidence="2 3">
    <name type="scientific">Catenulispora subtropica</name>
    <dbReference type="NCBI Taxonomy" id="450798"/>
    <lineage>
        <taxon>Bacteria</taxon>
        <taxon>Bacillati</taxon>
        <taxon>Actinomycetota</taxon>
        <taxon>Actinomycetes</taxon>
        <taxon>Catenulisporales</taxon>
        <taxon>Catenulisporaceae</taxon>
        <taxon>Catenulispora</taxon>
    </lineage>
</organism>
<reference evidence="3" key="1">
    <citation type="journal article" date="2019" name="Int. J. Syst. Evol. Microbiol.">
        <title>The Global Catalogue of Microorganisms (GCM) 10K type strain sequencing project: providing services to taxonomists for standard genome sequencing and annotation.</title>
        <authorList>
            <consortium name="The Broad Institute Genomics Platform"/>
            <consortium name="The Broad Institute Genome Sequencing Center for Infectious Disease"/>
            <person name="Wu L."/>
            <person name="Ma J."/>
        </authorList>
    </citation>
    <scope>NUCLEOTIDE SEQUENCE [LARGE SCALE GENOMIC DNA]</scope>
    <source>
        <strain evidence="3">JCM 16013</strain>
    </source>
</reference>
<dbReference type="EMBL" id="BAAAQM010000006">
    <property type="protein sequence ID" value="GAA1960699.1"/>
    <property type="molecule type" value="Genomic_DNA"/>
</dbReference>
<gene>
    <name evidence="2" type="ORF">GCM10009838_16470</name>
</gene>
<evidence type="ECO:0000256" key="1">
    <source>
        <dbReference type="SAM" id="MobiDB-lite"/>
    </source>
</evidence>
<feature type="compositionally biased region" description="Low complexity" evidence="1">
    <location>
        <begin position="15"/>
        <end position="39"/>
    </location>
</feature>
<proteinExistence type="predicted"/>
<evidence type="ECO:0000313" key="2">
    <source>
        <dbReference type="EMBL" id="GAA1960699.1"/>
    </source>
</evidence>
<accession>A0ABP5CFS6</accession>
<name>A0ABP5CFS6_9ACTN</name>
<comment type="caution">
    <text evidence="2">The sequence shown here is derived from an EMBL/GenBank/DDBJ whole genome shotgun (WGS) entry which is preliminary data.</text>
</comment>
<evidence type="ECO:0000313" key="3">
    <source>
        <dbReference type="Proteomes" id="UP001499854"/>
    </source>
</evidence>
<keyword evidence="3" id="KW-1185">Reference proteome</keyword>
<feature type="region of interest" description="Disordered" evidence="1">
    <location>
        <begin position="1"/>
        <end position="59"/>
    </location>
</feature>
<protein>
    <submittedName>
        <fullName evidence="2">Uncharacterized protein</fullName>
    </submittedName>
</protein>